<dbReference type="PROSITE" id="PS51257">
    <property type="entry name" value="PROKAR_LIPOPROTEIN"/>
    <property type="match status" value="1"/>
</dbReference>
<gene>
    <name evidence="2" type="ORF">DRF59_03165</name>
</gene>
<name>A0A3D9CSZ0_9FLAO</name>
<dbReference type="EMBL" id="QNUE01000002">
    <property type="protein sequence ID" value="REC68905.1"/>
    <property type="molecule type" value="Genomic_DNA"/>
</dbReference>
<sequence>MVKNYFLTMFTGVALMGILAACNTTSDPTESIPNPDEGAPPKKILEKVSMNSISQEEYITSGGILEQAIFKAGNSNAYYTGTLTYNTNKKITKVNFVSQTSGSTAYEFNITPDANGMVYNASCTATASTSGNSYVSDFIFSYNVDGKLTKILEKRKVGGISAYNKFIENVFTYNGNNIFKVTCSNGILDSDGDPDMTTATKTIYSFQNYDSQKSPFATLPKVFFLVRGLVDPVNFYRMSPNNPTSIYVQMPAPAPGVNISQSYTYDNQGYPLTEKNQKIAYSYKNL</sequence>
<evidence type="ECO:0000313" key="3">
    <source>
        <dbReference type="Proteomes" id="UP000256769"/>
    </source>
</evidence>
<dbReference type="Proteomes" id="UP000256769">
    <property type="component" value="Unassembled WGS sequence"/>
</dbReference>
<organism evidence="2 3">
    <name type="scientific">Chryseobacterium flavum</name>
    <dbReference type="NCBI Taxonomy" id="415851"/>
    <lineage>
        <taxon>Bacteria</taxon>
        <taxon>Pseudomonadati</taxon>
        <taxon>Bacteroidota</taxon>
        <taxon>Flavobacteriia</taxon>
        <taxon>Flavobacteriales</taxon>
        <taxon>Weeksellaceae</taxon>
        <taxon>Chryseobacterium group</taxon>
        <taxon>Chryseobacterium</taxon>
    </lineage>
</organism>
<proteinExistence type="predicted"/>
<evidence type="ECO:0000313" key="2">
    <source>
        <dbReference type="EMBL" id="REC68905.1"/>
    </source>
</evidence>
<dbReference type="RefSeq" id="WP_115956834.1">
    <property type="nucleotide sequence ID" value="NZ_CBCRVL010000005.1"/>
</dbReference>
<reference evidence="2 3" key="1">
    <citation type="journal article" date="2007" name="Int. J. Syst. Evol. Microbiol.">
        <title>Chryseobacterium flavum sp. nov., isolated from polluted soil.</title>
        <authorList>
            <person name="Zhou Y."/>
            <person name="Dong J."/>
            <person name="Wang X."/>
            <person name="Huang X."/>
            <person name="Zhang K.Y."/>
            <person name="Zhang Y.Q."/>
            <person name="Guo Y.F."/>
            <person name="Lai R."/>
            <person name="Li W.J."/>
        </authorList>
    </citation>
    <scope>NUCLEOTIDE SEQUENCE [LARGE SCALE GENOMIC DNA]</scope>
    <source>
        <strain evidence="2 3">KCTC 12877</strain>
    </source>
</reference>
<dbReference type="OrthoDB" id="1271983at2"/>
<evidence type="ECO:0008006" key="4">
    <source>
        <dbReference type="Google" id="ProtNLM"/>
    </source>
</evidence>
<dbReference type="AlphaFoldDB" id="A0A3D9CSZ0"/>
<evidence type="ECO:0000256" key="1">
    <source>
        <dbReference type="SAM" id="SignalP"/>
    </source>
</evidence>
<feature type="signal peptide" evidence="1">
    <location>
        <begin position="1"/>
        <end position="20"/>
    </location>
</feature>
<keyword evidence="3" id="KW-1185">Reference proteome</keyword>
<feature type="chain" id="PRO_5017784319" description="DUF4595 domain-containing protein" evidence="1">
    <location>
        <begin position="21"/>
        <end position="286"/>
    </location>
</feature>
<accession>A0A3D9CSZ0</accession>
<protein>
    <recommendedName>
        <fullName evidence="4">DUF4595 domain-containing protein</fullName>
    </recommendedName>
</protein>
<keyword evidence="1" id="KW-0732">Signal</keyword>
<comment type="caution">
    <text evidence="2">The sequence shown here is derived from an EMBL/GenBank/DDBJ whole genome shotgun (WGS) entry which is preliminary data.</text>
</comment>